<feature type="transmembrane region" description="Helical" evidence="6">
    <location>
        <begin position="434"/>
        <end position="452"/>
    </location>
</feature>
<name>Q2ILL3_ANADE</name>
<keyword evidence="4 6" id="KW-1133">Transmembrane helix</keyword>
<dbReference type="Pfam" id="PF01943">
    <property type="entry name" value="Polysacc_synt"/>
    <property type="match status" value="1"/>
</dbReference>
<feature type="transmembrane region" description="Helical" evidence="6">
    <location>
        <begin position="401"/>
        <end position="422"/>
    </location>
</feature>
<dbReference type="GO" id="GO:0005886">
    <property type="term" value="C:plasma membrane"/>
    <property type="evidence" value="ECO:0007669"/>
    <property type="project" value="UniProtKB-SubCell"/>
</dbReference>
<dbReference type="STRING" id="290397.Adeh_2770"/>
<comment type="subcellular location">
    <subcellularLocation>
        <location evidence="1">Cell membrane</location>
        <topology evidence="1">Multi-pass membrane protein</topology>
    </subcellularLocation>
</comment>
<sequence length="460" mass="48527">MLEGVARPSLLRRLSCAPGMPAPVRRLAERIEGSHLATRLAEGAFWSFAGSALSRAFALAASVVTARFLGKAQYGELGVLLSTLLTFQAFASLGLGMTATKYVSELRTKDPERAGRILGMSAVLSAATGVLAAALLWAFAPWLASSTIGAPHLTEPLRIAGLGLVFTTMGGAQTGALAGFEAFRTQTQLNVWLGLLGVPIAVVGVWRWGLQGAVWATVVTAALQWALTHVAVRVHARRDRVPVSPRGWWREQRILWTFSLPALAQGVMVGPVSWAAAAILVNQPGGYPEMGAFSAANQWYAAVLFLPNALCGPVLPVLSERVGRGDGPGVRAVLRAAVAMNAAAVIPIVAAGCLASPWLVRIYGPQFADAWPTFAVVLITAGIVAITNPVGYVLAASERLWLGFLMNSGWAAAFLVATVLLVGWGSLGLATGRLLAYALHFGWTLWFAMRFVRAGAARGT</sequence>
<dbReference type="KEGG" id="ade:Adeh_2770"/>
<feature type="transmembrane region" description="Helical" evidence="6">
    <location>
        <begin position="214"/>
        <end position="234"/>
    </location>
</feature>
<dbReference type="AlphaFoldDB" id="Q2ILL3"/>
<protein>
    <submittedName>
        <fullName evidence="7">Polysaccharide biosynthesis protein</fullName>
    </submittedName>
</protein>
<dbReference type="PANTHER" id="PTHR30250:SF11">
    <property type="entry name" value="O-ANTIGEN TRANSPORTER-RELATED"/>
    <property type="match status" value="1"/>
</dbReference>
<evidence type="ECO:0000256" key="1">
    <source>
        <dbReference type="ARBA" id="ARBA00004651"/>
    </source>
</evidence>
<reference evidence="7" key="1">
    <citation type="submission" date="2006-01" db="EMBL/GenBank/DDBJ databases">
        <title>Complete sequence of Anaeromyxobacter dehalogenans 2CP-C.</title>
        <authorList>
            <consortium name="US DOE Joint Genome Institute"/>
            <person name="Copeland A."/>
            <person name="Lucas S."/>
            <person name="Lapidus A."/>
            <person name="Barry K."/>
            <person name="Detter J.C."/>
            <person name="Glavina T."/>
            <person name="Hammon N."/>
            <person name="Israni S."/>
            <person name="Pitluck S."/>
            <person name="Brettin T."/>
            <person name="Bruce D."/>
            <person name="Han C."/>
            <person name="Tapia R."/>
            <person name="Gilna P."/>
            <person name="Kiss H."/>
            <person name="Schmutz J."/>
            <person name="Larimer F."/>
            <person name="Land M."/>
            <person name="Kyrpides N."/>
            <person name="Anderson I."/>
            <person name="Sanford R.A."/>
            <person name="Ritalahti K.M."/>
            <person name="Thomas H.S."/>
            <person name="Kirby J.R."/>
            <person name="Zhulin I.B."/>
            <person name="Loeffler F.E."/>
            <person name="Richardson P."/>
        </authorList>
    </citation>
    <scope>NUCLEOTIDE SEQUENCE</scope>
    <source>
        <strain evidence="7">2CP-C</strain>
    </source>
</reference>
<feature type="transmembrane region" description="Helical" evidence="6">
    <location>
        <begin position="77"/>
        <end position="96"/>
    </location>
</feature>
<feature type="transmembrane region" description="Helical" evidence="6">
    <location>
        <begin position="254"/>
        <end position="279"/>
    </location>
</feature>
<dbReference type="eggNOG" id="COG2244">
    <property type="taxonomic scope" value="Bacteria"/>
</dbReference>
<keyword evidence="3 6" id="KW-0812">Transmembrane</keyword>
<keyword evidence="5 6" id="KW-0472">Membrane</keyword>
<dbReference type="RefSeq" id="WP_011421822.1">
    <property type="nucleotide sequence ID" value="NC_007760.1"/>
</dbReference>
<evidence type="ECO:0000256" key="6">
    <source>
        <dbReference type="SAM" id="Phobius"/>
    </source>
</evidence>
<organism evidence="7 8">
    <name type="scientific">Anaeromyxobacter dehalogenans (strain 2CP-C)</name>
    <dbReference type="NCBI Taxonomy" id="290397"/>
    <lineage>
        <taxon>Bacteria</taxon>
        <taxon>Pseudomonadati</taxon>
        <taxon>Myxococcota</taxon>
        <taxon>Myxococcia</taxon>
        <taxon>Myxococcales</taxon>
        <taxon>Cystobacterineae</taxon>
        <taxon>Anaeromyxobacteraceae</taxon>
        <taxon>Anaeromyxobacter</taxon>
    </lineage>
</organism>
<evidence type="ECO:0000256" key="3">
    <source>
        <dbReference type="ARBA" id="ARBA00022692"/>
    </source>
</evidence>
<dbReference type="PANTHER" id="PTHR30250">
    <property type="entry name" value="PST FAMILY PREDICTED COLANIC ACID TRANSPORTER"/>
    <property type="match status" value="1"/>
</dbReference>
<proteinExistence type="predicted"/>
<feature type="transmembrane region" description="Helical" evidence="6">
    <location>
        <begin position="371"/>
        <end position="394"/>
    </location>
</feature>
<evidence type="ECO:0000313" key="8">
    <source>
        <dbReference type="Proteomes" id="UP000001935"/>
    </source>
</evidence>
<evidence type="ECO:0000256" key="5">
    <source>
        <dbReference type="ARBA" id="ARBA00023136"/>
    </source>
</evidence>
<evidence type="ECO:0000256" key="4">
    <source>
        <dbReference type="ARBA" id="ARBA00022989"/>
    </source>
</evidence>
<dbReference type="InterPro" id="IPR002797">
    <property type="entry name" value="Polysacc_synth"/>
</dbReference>
<dbReference type="EMBL" id="CP000251">
    <property type="protein sequence ID" value="ABC82540.1"/>
    <property type="molecule type" value="Genomic_DNA"/>
</dbReference>
<feature type="transmembrane region" description="Helical" evidence="6">
    <location>
        <begin position="117"/>
        <end position="139"/>
    </location>
</feature>
<dbReference type="HOGENOM" id="CLU_043124_0_0_7"/>
<feature type="transmembrane region" description="Helical" evidence="6">
    <location>
        <begin position="159"/>
        <end position="180"/>
    </location>
</feature>
<keyword evidence="2" id="KW-1003">Cell membrane</keyword>
<dbReference type="InterPro" id="IPR050833">
    <property type="entry name" value="Poly_Biosynth_Transport"/>
</dbReference>
<evidence type="ECO:0000256" key="2">
    <source>
        <dbReference type="ARBA" id="ARBA00022475"/>
    </source>
</evidence>
<feature type="transmembrane region" description="Helical" evidence="6">
    <location>
        <begin position="299"/>
        <end position="318"/>
    </location>
</feature>
<accession>Q2ILL3</accession>
<feature type="transmembrane region" description="Helical" evidence="6">
    <location>
        <begin position="338"/>
        <end position="359"/>
    </location>
</feature>
<gene>
    <name evidence="7" type="ordered locus">Adeh_2770</name>
</gene>
<dbReference type="Proteomes" id="UP000001935">
    <property type="component" value="Chromosome"/>
</dbReference>
<feature type="transmembrane region" description="Helical" evidence="6">
    <location>
        <begin position="189"/>
        <end position="208"/>
    </location>
</feature>
<evidence type="ECO:0000313" key="7">
    <source>
        <dbReference type="EMBL" id="ABC82540.1"/>
    </source>
</evidence>